<dbReference type="InterPro" id="IPR042196">
    <property type="entry name" value="FHIPEP_4"/>
</dbReference>
<gene>
    <name evidence="7 8" type="primary">flhA</name>
    <name evidence="8" type="ORF">D0466_17220</name>
</gene>
<feature type="transmembrane region" description="Helical" evidence="7">
    <location>
        <begin position="55"/>
        <end position="72"/>
    </location>
</feature>
<dbReference type="PROSITE" id="PS00994">
    <property type="entry name" value="FHIPEP"/>
    <property type="match status" value="1"/>
</dbReference>
<evidence type="ECO:0000256" key="3">
    <source>
        <dbReference type="ARBA" id="ARBA00022475"/>
    </source>
</evidence>
<keyword evidence="4 7" id="KW-0812">Transmembrane</keyword>
<evidence type="ECO:0000256" key="1">
    <source>
        <dbReference type="ARBA" id="ARBA00004651"/>
    </source>
</evidence>
<keyword evidence="5 7" id="KW-1133">Transmembrane helix</keyword>
<evidence type="ECO:0000313" key="9">
    <source>
        <dbReference type="Proteomes" id="UP000262939"/>
    </source>
</evidence>
<reference evidence="8 9" key="1">
    <citation type="submission" date="2018-08" db="EMBL/GenBank/DDBJ databases">
        <title>Bacillus chawlae sp. nov., Bacillus glennii sp. nov., and Bacillus saganii sp. nov. Isolated from the Vehicle Assembly Building at Kennedy Space Center where the Viking Spacecraft were Assembled.</title>
        <authorList>
            <person name="Seuylemezian A."/>
            <person name="Vaishampayan P."/>
        </authorList>
    </citation>
    <scope>NUCLEOTIDE SEQUENCE [LARGE SCALE GENOMIC DNA]</scope>
    <source>
        <strain evidence="8 9">V44-8</strain>
    </source>
</reference>
<keyword evidence="8" id="KW-0966">Cell projection</keyword>
<dbReference type="InterPro" id="IPR006301">
    <property type="entry name" value="FlhA"/>
</dbReference>
<keyword evidence="9" id="KW-1185">Reference proteome</keyword>
<keyword evidence="3 7" id="KW-1003">Cell membrane</keyword>
<dbReference type="OrthoDB" id="9759185at2"/>
<feature type="transmembrane region" description="Helical" evidence="7">
    <location>
        <begin position="264"/>
        <end position="284"/>
    </location>
</feature>
<dbReference type="NCBIfam" id="TIGR01398">
    <property type="entry name" value="FlhA"/>
    <property type="match status" value="1"/>
</dbReference>
<sequence>MSARDLTVLISVIMVVAMLIIPLPTWLISILILLNISLALMVLLTSMNMKEPLEFSIFPSLLLLLTLFRLGLNVSTTRSILTHGDAGGVVHTFGTFVVGGNIIVGMVVFLILIIIQFIVITKGSERVSEVAARFTLDAMPGKQMSIDADLNAGMISEVEARERREKVGREADFYGSMDGASKFVKGDAIAGIIIVLINLIFGMVIGVMQQDMAFAEAASHFSLLTVGDGIVSQVPALLISTATGIVVTRAASNGNLGADITEQLFRFPVMLYVTAGTIFLLGLFTPISDLLTVPIAGLLAFGGYMISKTPEADQQELQDIEEEIESDEMKSPESVVNLLSVDPIEFEFGYGLIPLADANQGGDLLDRVVMIRRQLAIEMGLVIPVVRIRDNIQLNPNEYRLKIKGNEMARGELLLDHYLAMSPGIEDDSIEGIDTVEPSFGLPAKWISEEMKEHAEMMGYTVVDPPSVVSTHITEVIKSNAHELLGRQETKQLIDHLRESAPILVEEVTPNPLTVGEVQKVLAKLLKEKVSIRNLPVIFETLADYGRLSTDTDLLTEYVRQNLARQITNGLAVSNESLKVITLSGKVEKLIADAVQQTEHGNYLSLDPNDSQTILESMAAKLEELALMEQTPVVLCSPAVRMYVRQLTERYFPQVPIVSYNELESNVEVQSIGVVNVE</sequence>
<keyword evidence="8" id="KW-0282">Flagellum</keyword>
<dbReference type="RefSeq" id="WP_117323789.1">
    <property type="nucleotide sequence ID" value="NZ_QVTD01000013.1"/>
</dbReference>
<evidence type="ECO:0000256" key="6">
    <source>
        <dbReference type="ARBA" id="ARBA00023136"/>
    </source>
</evidence>
<evidence type="ECO:0000256" key="5">
    <source>
        <dbReference type="ARBA" id="ARBA00022989"/>
    </source>
</evidence>
<dbReference type="EMBL" id="QVTD01000013">
    <property type="protein sequence ID" value="RFU61543.1"/>
    <property type="molecule type" value="Genomic_DNA"/>
</dbReference>
<dbReference type="Pfam" id="PF00771">
    <property type="entry name" value="FHIPEP"/>
    <property type="match status" value="1"/>
</dbReference>
<dbReference type="PANTHER" id="PTHR30161:SF1">
    <property type="entry name" value="FLAGELLAR BIOSYNTHESIS PROTEIN FLHA-RELATED"/>
    <property type="match status" value="1"/>
</dbReference>
<protein>
    <recommendedName>
        <fullName evidence="7">Flagellar biosynthesis protein FlhA</fullName>
    </recommendedName>
</protein>
<dbReference type="PANTHER" id="PTHR30161">
    <property type="entry name" value="FLAGELLAR EXPORT PROTEIN, MEMBRANE FLHA SUBUNIT-RELATED"/>
    <property type="match status" value="1"/>
</dbReference>
<name>A0A372L859_9BACI</name>
<dbReference type="GO" id="GO:0009306">
    <property type="term" value="P:protein secretion"/>
    <property type="evidence" value="ECO:0007669"/>
    <property type="project" value="InterPro"/>
</dbReference>
<evidence type="ECO:0000256" key="4">
    <source>
        <dbReference type="ARBA" id="ARBA00022692"/>
    </source>
</evidence>
<comment type="similarity">
    <text evidence="2 7">Belongs to the FHIPEP (flagella/HR/invasion proteins export pore) family.</text>
</comment>
<feature type="transmembrane region" description="Helical" evidence="7">
    <location>
        <begin position="6"/>
        <end position="34"/>
    </location>
</feature>
<dbReference type="InterPro" id="IPR025505">
    <property type="entry name" value="FHIPEP_CS"/>
</dbReference>
<comment type="function">
    <text evidence="7">Required for formation of the rod structure of the flagellar apparatus. Together with FliI and FliH, may constitute the export apparatus of flagellin.</text>
</comment>
<dbReference type="PIRSF" id="PIRSF005419">
    <property type="entry name" value="FlhA"/>
    <property type="match status" value="1"/>
</dbReference>
<dbReference type="Gene3D" id="1.10.8.540">
    <property type="entry name" value="FHIPEP family, domain 3"/>
    <property type="match status" value="1"/>
</dbReference>
<dbReference type="AlphaFoldDB" id="A0A372L859"/>
<keyword evidence="8" id="KW-0969">Cilium</keyword>
<dbReference type="GO" id="GO:0005886">
    <property type="term" value="C:plasma membrane"/>
    <property type="evidence" value="ECO:0007669"/>
    <property type="project" value="UniProtKB-SubCell"/>
</dbReference>
<comment type="subcellular location">
    <subcellularLocation>
        <location evidence="1 7">Cell membrane</location>
        <topology evidence="1 7">Multi-pass membrane protein</topology>
    </subcellularLocation>
</comment>
<proteinExistence type="inferred from homology"/>
<organism evidence="8 9">
    <name type="scientific">Peribacillus glennii</name>
    <dbReference type="NCBI Taxonomy" id="2303991"/>
    <lineage>
        <taxon>Bacteria</taxon>
        <taxon>Bacillati</taxon>
        <taxon>Bacillota</taxon>
        <taxon>Bacilli</taxon>
        <taxon>Bacillales</taxon>
        <taxon>Bacillaceae</taxon>
        <taxon>Peribacillus</taxon>
    </lineage>
</organism>
<dbReference type="InterPro" id="IPR001712">
    <property type="entry name" value="T3SS_FHIPEP"/>
</dbReference>
<dbReference type="InterPro" id="IPR042193">
    <property type="entry name" value="FHIPEP_3"/>
</dbReference>
<keyword evidence="7" id="KW-1005">Bacterial flagellum biogenesis</keyword>
<evidence type="ECO:0000256" key="7">
    <source>
        <dbReference type="RuleBase" id="RU364093"/>
    </source>
</evidence>
<accession>A0A372L859</accession>
<feature type="transmembrane region" description="Helical" evidence="7">
    <location>
        <begin position="92"/>
        <end position="119"/>
    </location>
</feature>
<dbReference type="Proteomes" id="UP000262939">
    <property type="component" value="Unassembled WGS sequence"/>
</dbReference>
<keyword evidence="6 7" id="KW-0472">Membrane</keyword>
<dbReference type="InterPro" id="IPR042194">
    <property type="entry name" value="FHIPEP_1"/>
</dbReference>
<keyword evidence="7" id="KW-0653">Protein transport</keyword>
<keyword evidence="7" id="KW-0813">Transport</keyword>
<dbReference type="Gene3D" id="3.40.50.12790">
    <property type="entry name" value="FHIPEP family, domain 4"/>
    <property type="match status" value="1"/>
</dbReference>
<keyword evidence="7" id="KW-1006">Bacterial flagellum protein export</keyword>
<feature type="transmembrane region" description="Helical" evidence="7">
    <location>
        <begin position="188"/>
        <end position="210"/>
    </location>
</feature>
<dbReference type="GO" id="GO:0044780">
    <property type="term" value="P:bacterial-type flagellum assembly"/>
    <property type="evidence" value="ECO:0007669"/>
    <property type="project" value="InterPro"/>
</dbReference>
<comment type="caution">
    <text evidence="7">Lacks conserved residue(s) required for the propagation of feature annotation.</text>
</comment>
<comment type="caution">
    <text evidence="8">The sequence shown here is derived from an EMBL/GenBank/DDBJ whole genome shotgun (WGS) entry which is preliminary data.</text>
</comment>
<feature type="transmembrane region" description="Helical" evidence="7">
    <location>
        <begin position="230"/>
        <end position="252"/>
    </location>
</feature>
<dbReference type="PRINTS" id="PR00949">
    <property type="entry name" value="TYPE3IMAPROT"/>
</dbReference>
<evidence type="ECO:0000313" key="8">
    <source>
        <dbReference type="EMBL" id="RFU61543.1"/>
    </source>
</evidence>
<dbReference type="Gene3D" id="3.40.30.60">
    <property type="entry name" value="FHIPEP family, domain 1"/>
    <property type="match status" value="1"/>
</dbReference>
<evidence type="ECO:0000256" key="2">
    <source>
        <dbReference type="ARBA" id="ARBA00008835"/>
    </source>
</evidence>